<dbReference type="Gene3D" id="3.90.1200.10">
    <property type="match status" value="1"/>
</dbReference>
<dbReference type="PANTHER" id="PTHR40086">
    <property type="entry name" value="PHOSPHOTRANSFERASE YTMP-RELATED"/>
    <property type="match status" value="1"/>
</dbReference>
<dbReference type="Pfam" id="PF01636">
    <property type="entry name" value="APH"/>
    <property type="match status" value="1"/>
</dbReference>
<gene>
    <name evidence="2" type="ORF">GCM10023333_10890</name>
</gene>
<evidence type="ECO:0000313" key="2">
    <source>
        <dbReference type="EMBL" id="GAA4878936.1"/>
    </source>
</evidence>
<evidence type="ECO:0000313" key="3">
    <source>
        <dbReference type="Proteomes" id="UP001499988"/>
    </source>
</evidence>
<dbReference type="RefSeq" id="WP_345334187.1">
    <property type="nucleotide sequence ID" value="NZ_BAABJZ010000014.1"/>
</dbReference>
<feature type="domain" description="Aminoglycoside phosphotransferase" evidence="1">
    <location>
        <begin position="22"/>
        <end position="231"/>
    </location>
</feature>
<evidence type="ECO:0000259" key="1">
    <source>
        <dbReference type="Pfam" id="PF01636"/>
    </source>
</evidence>
<reference evidence="3" key="1">
    <citation type="journal article" date="2019" name="Int. J. Syst. Evol. Microbiol.">
        <title>The Global Catalogue of Microorganisms (GCM) 10K type strain sequencing project: providing services to taxonomists for standard genome sequencing and annotation.</title>
        <authorList>
            <consortium name="The Broad Institute Genomics Platform"/>
            <consortium name="The Broad Institute Genome Sequencing Center for Infectious Disease"/>
            <person name="Wu L."/>
            <person name="Ma J."/>
        </authorList>
    </citation>
    <scope>NUCLEOTIDE SEQUENCE [LARGE SCALE GENOMIC DNA]</scope>
    <source>
        <strain evidence="3">JCM 18401</strain>
    </source>
</reference>
<dbReference type="EMBL" id="BAABJZ010000014">
    <property type="protein sequence ID" value="GAA4878936.1"/>
    <property type="molecule type" value="Genomic_DNA"/>
</dbReference>
<dbReference type="InterPro" id="IPR011009">
    <property type="entry name" value="Kinase-like_dom_sf"/>
</dbReference>
<dbReference type="InterPro" id="IPR002575">
    <property type="entry name" value="Aminoglycoside_PTrfase"/>
</dbReference>
<sequence>MRDKQLTALLCQAGFSERPWRFTAIAGASSNRLYRVEHDAMTLVLRLHTQANDFAVERAREHQAWLAGSKAGLAPKLLYWSEDHRFCLSEYGGESPTSLSVEPLLALILALHRLPMLSPRFDYGGRIRTYLKGVSDPELHAFTALIPVWEEALQASALPWGFCHHDLHPGNILHHQGQWRAVDFEYAGCGHPLMDLAVAQEALPIAERPVLWRDYLRANGLSPDPTERAAWQAAQKLQALMTVCWAAQMGLQGIDTQSWIPQAMATLMG</sequence>
<accession>A0ABP9EH46</accession>
<comment type="caution">
    <text evidence="2">The sequence shown here is derived from an EMBL/GenBank/DDBJ whole genome shotgun (WGS) entry which is preliminary data.</text>
</comment>
<protein>
    <recommendedName>
        <fullName evidence="1">Aminoglycoside phosphotransferase domain-containing protein</fullName>
    </recommendedName>
</protein>
<organism evidence="2 3">
    <name type="scientific">Ferrimonas pelagia</name>
    <dbReference type="NCBI Taxonomy" id="1177826"/>
    <lineage>
        <taxon>Bacteria</taxon>
        <taxon>Pseudomonadati</taxon>
        <taxon>Pseudomonadota</taxon>
        <taxon>Gammaproteobacteria</taxon>
        <taxon>Alteromonadales</taxon>
        <taxon>Ferrimonadaceae</taxon>
        <taxon>Ferrimonas</taxon>
    </lineage>
</organism>
<dbReference type="PANTHER" id="PTHR40086:SF1">
    <property type="entry name" value="CELL CYCLE REGULATOR CCRZ"/>
    <property type="match status" value="1"/>
</dbReference>
<dbReference type="InterPro" id="IPR052077">
    <property type="entry name" value="CcrZ_PhaseVar_Mediator"/>
</dbReference>
<name>A0ABP9EH46_9GAMM</name>
<proteinExistence type="predicted"/>
<dbReference type="SUPFAM" id="SSF56112">
    <property type="entry name" value="Protein kinase-like (PK-like)"/>
    <property type="match status" value="1"/>
</dbReference>
<dbReference type="Proteomes" id="UP001499988">
    <property type="component" value="Unassembled WGS sequence"/>
</dbReference>
<dbReference type="Gene3D" id="3.30.200.20">
    <property type="entry name" value="Phosphorylase Kinase, domain 1"/>
    <property type="match status" value="1"/>
</dbReference>
<keyword evidence="3" id="KW-1185">Reference proteome</keyword>